<dbReference type="Gene3D" id="3.40.50.1820">
    <property type="entry name" value="alpha/beta hydrolase"/>
    <property type="match status" value="2"/>
</dbReference>
<evidence type="ECO:0000313" key="2">
    <source>
        <dbReference type="EMBL" id="QRF02307.1"/>
    </source>
</evidence>
<organism evidence="2 3">
    <name type="scientific">Streptomyces koyangensis</name>
    <dbReference type="NCBI Taxonomy" id="188770"/>
    <lineage>
        <taxon>Bacteria</taxon>
        <taxon>Bacillati</taxon>
        <taxon>Actinomycetota</taxon>
        <taxon>Actinomycetes</taxon>
        <taxon>Kitasatosporales</taxon>
        <taxon>Streptomycetaceae</taxon>
        <taxon>Streptomyces</taxon>
        <taxon>Streptomyces aurantiacus group</taxon>
    </lineage>
</organism>
<dbReference type="PIRSF" id="PIRSF029171">
    <property type="entry name" value="Esterase_LipA"/>
    <property type="match status" value="1"/>
</dbReference>
<dbReference type="InterPro" id="IPR029058">
    <property type="entry name" value="AB_hydrolase_fold"/>
</dbReference>
<keyword evidence="3" id="KW-1185">Reference proteome</keyword>
<evidence type="ECO:0000256" key="1">
    <source>
        <dbReference type="SAM" id="SignalP"/>
    </source>
</evidence>
<dbReference type="InterPro" id="IPR005152">
    <property type="entry name" value="Lipase_secreted"/>
</dbReference>
<dbReference type="Proteomes" id="UP000596311">
    <property type="component" value="Chromosome"/>
</dbReference>
<evidence type="ECO:0000313" key="3">
    <source>
        <dbReference type="Proteomes" id="UP000596311"/>
    </source>
</evidence>
<protein>
    <submittedName>
        <fullName evidence="2">Alpha/beta hydrolase</fullName>
    </submittedName>
</protein>
<dbReference type="GO" id="GO:0016787">
    <property type="term" value="F:hydrolase activity"/>
    <property type="evidence" value="ECO:0007669"/>
    <property type="project" value="UniProtKB-KW"/>
</dbReference>
<accession>A0ABX7ECL4</accession>
<keyword evidence="2" id="KW-0378">Hydrolase</keyword>
<dbReference type="SUPFAM" id="SSF53474">
    <property type="entry name" value="alpha/beta-Hydrolases"/>
    <property type="match status" value="1"/>
</dbReference>
<proteinExistence type="predicted"/>
<feature type="signal peptide" evidence="1">
    <location>
        <begin position="1"/>
        <end position="18"/>
    </location>
</feature>
<dbReference type="Pfam" id="PF03583">
    <property type="entry name" value="LIP"/>
    <property type="match status" value="1"/>
</dbReference>
<dbReference type="PANTHER" id="PTHR34853">
    <property type="match status" value="1"/>
</dbReference>
<dbReference type="PANTHER" id="PTHR34853:SF1">
    <property type="entry name" value="LIPASE 5"/>
    <property type="match status" value="1"/>
</dbReference>
<sequence length="416" mass="43237">MPAVLTLCLLAGVTTSCAPGGPATTGADAFPVPNGEARGADFYRAPDAGRLAGSAPGTVFADAPMEVAPALREAAGEARRIMYRSDGTGGRAAAVTGFLMVPRGEAPEGGWPLVAWAHGTAGVGPRCAPSRTPNLYPEADVHNYEQLVARLLADGYAVVGTDYAGLGLPGELHGYFDLGAESRAVIDSVRAARRLVPAIGTAWAGVGHSQGGHAVLGTGQEAAHRAPELRYRGTAALAPGSHLPEAVDHMAKLRPPFPEGAGDLAAYAAYLAVGAALYAPQTAPGELLADRLAAQMPAAKRLCLGELPVHLAGLEPPLGRITEPGWRESEGLRNFFRDADPARRSSPEPVLLLQGGRDLSVPERFTAALREELSALGDTVDYRTYPEADHDALLDAAYPDLVAWLNSRLKGGESTG</sequence>
<reference evidence="2 3" key="1">
    <citation type="submission" date="2020-03" db="EMBL/GenBank/DDBJ databases">
        <title>Genome mining and metabolic profiling illuminate the polycyclic tetramate macrolactams from Streptomyces koyangensis SCSIO 5802.</title>
        <authorList>
            <person name="Ding W."/>
        </authorList>
    </citation>
    <scope>NUCLEOTIDE SEQUENCE [LARGE SCALE GENOMIC DNA]</scope>
    <source>
        <strain evidence="2 3">SCSIO 5802</strain>
    </source>
</reference>
<feature type="chain" id="PRO_5047309734" evidence="1">
    <location>
        <begin position="19"/>
        <end position="416"/>
    </location>
</feature>
<keyword evidence="1" id="KW-0732">Signal</keyword>
<dbReference type="EMBL" id="CP049945">
    <property type="protein sequence ID" value="QRF02307.1"/>
    <property type="molecule type" value="Genomic_DNA"/>
</dbReference>
<name>A0ABX7ECL4_9ACTN</name>
<gene>
    <name evidence="2" type="ORF">G9U55_08945</name>
</gene>
<dbReference type="RefSeq" id="WP_203214389.1">
    <property type="nucleotide sequence ID" value="NZ_CP049945.1"/>
</dbReference>